<protein>
    <recommendedName>
        <fullName evidence="3">Secreted protein</fullName>
    </recommendedName>
</protein>
<dbReference type="InterPro" id="IPR006311">
    <property type="entry name" value="TAT_signal"/>
</dbReference>
<sequence>MTDHPKGLPVSRRDIIRISGGTTAAVALGSLGVPTLAGTAAGAAPNGGGPAADGVGSAWASSGAGHRLRSTGADLLIRDGSPHWWLSPDIWAVPGTDPNGAPGTPAAGDVAYVWARVQNTGRDDAIGIQVKFYWGNPSVQMFYSTLNHIGTAFADVAAGETQEVLCLVPWNVVTVNDGHECLVAVASLPGDPALPDAVDPVGYPNVAQRNLTLASAEKADFKLTLTVSAPKRAPKQIRIRAEVGGELSKEALHTLGLAERRPVGKPVVEVGFSLKPITDPGDGIGDPELVVEVPAERSVPVYLTVRGGAGLGAGEYQLVEVLEQDGDRLLGGISLAVVAGKEAEK</sequence>
<comment type="caution">
    <text evidence="1">The sequence shown here is derived from an EMBL/GenBank/DDBJ whole genome shotgun (WGS) entry which is preliminary data.</text>
</comment>
<dbReference type="InterPro" id="IPR013783">
    <property type="entry name" value="Ig-like_fold"/>
</dbReference>
<evidence type="ECO:0008006" key="3">
    <source>
        <dbReference type="Google" id="ProtNLM"/>
    </source>
</evidence>
<dbReference type="EMBL" id="BONX01000018">
    <property type="protein sequence ID" value="GIG96522.1"/>
    <property type="molecule type" value="Genomic_DNA"/>
</dbReference>
<proteinExistence type="predicted"/>
<keyword evidence="2" id="KW-1185">Reference proteome</keyword>
<name>A0ABQ4EPE4_9ACTN</name>
<dbReference type="Proteomes" id="UP000621500">
    <property type="component" value="Unassembled WGS sequence"/>
</dbReference>
<evidence type="ECO:0000313" key="1">
    <source>
        <dbReference type="EMBL" id="GIG96522.1"/>
    </source>
</evidence>
<gene>
    <name evidence="1" type="ORF">Pma05_30950</name>
</gene>
<accession>A0ABQ4EPE4</accession>
<dbReference type="RefSeq" id="WP_203858037.1">
    <property type="nucleotide sequence ID" value="NZ_BAAAZQ010000004.1"/>
</dbReference>
<dbReference type="PROSITE" id="PS51318">
    <property type="entry name" value="TAT"/>
    <property type="match status" value="1"/>
</dbReference>
<evidence type="ECO:0000313" key="2">
    <source>
        <dbReference type="Proteomes" id="UP000621500"/>
    </source>
</evidence>
<organism evidence="1 2">
    <name type="scientific">Plantactinospora mayteni</name>
    <dbReference type="NCBI Taxonomy" id="566021"/>
    <lineage>
        <taxon>Bacteria</taxon>
        <taxon>Bacillati</taxon>
        <taxon>Actinomycetota</taxon>
        <taxon>Actinomycetes</taxon>
        <taxon>Micromonosporales</taxon>
        <taxon>Micromonosporaceae</taxon>
        <taxon>Plantactinospora</taxon>
    </lineage>
</organism>
<dbReference type="Gene3D" id="2.60.40.10">
    <property type="entry name" value="Immunoglobulins"/>
    <property type="match status" value="1"/>
</dbReference>
<reference evidence="1 2" key="1">
    <citation type="submission" date="2021-01" db="EMBL/GenBank/DDBJ databases">
        <title>Whole genome shotgun sequence of Plantactinospora mayteni NBRC 109088.</title>
        <authorList>
            <person name="Komaki H."/>
            <person name="Tamura T."/>
        </authorList>
    </citation>
    <scope>NUCLEOTIDE SEQUENCE [LARGE SCALE GENOMIC DNA]</scope>
    <source>
        <strain evidence="1 2">NBRC 109088</strain>
    </source>
</reference>